<keyword evidence="2" id="KW-1185">Reference proteome</keyword>
<reference evidence="1 2" key="1">
    <citation type="submission" date="2019-10" db="EMBL/GenBank/DDBJ databases">
        <title>Whole genome shotgun sequence of Acrocarpospora corrugata NBRC 13972.</title>
        <authorList>
            <person name="Ichikawa N."/>
            <person name="Kimura A."/>
            <person name="Kitahashi Y."/>
            <person name="Komaki H."/>
            <person name="Oguchi A."/>
        </authorList>
    </citation>
    <scope>NUCLEOTIDE SEQUENCE [LARGE SCALE GENOMIC DNA]</scope>
    <source>
        <strain evidence="1 2">NBRC 13972</strain>
    </source>
</reference>
<evidence type="ECO:0000313" key="1">
    <source>
        <dbReference type="EMBL" id="GES02998.1"/>
    </source>
</evidence>
<organism evidence="1 2">
    <name type="scientific">Acrocarpospora corrugata</name>
    <dbReference type="NCBI Taxonomy" id="35763"/>
    <lineage>
        <taxon>Bacteria</taxon>
        <taxon>Bacillati</taxon>
        <taxon>Actinomycetota</taxon>
        <taxon>Actinomycetes</taxon>
        <taxon>Streptosporangiales</taxon>
        <taxon>Streptosporangiaceae</taxon>
        <taxon>Acrocarpospora</taxon>
    </lineage>
</organism>
<sequence>MPPDYSKALTRPQVATVLELDVPLPERVLWTLLYERRELLGDLQRGERARRCSCVARRLRG</sequence>
<evidence type="ECO:0000313" key="2">
    <source>
        <dbReference type="Proteomes" id="UP000334990"/>
    </source>
</evidence>
<comment type="caution">
    <text evidence="1">The sequence shown here is derived from an EMBL/GenBank/DDBJ whole genome shotgun (WGS) entry which is preliminary data.</text>
</comment>
<accession>A0A5M3W922</accession>
<name>A0A5M3W922_9ACTN</name>
<proteinExistence type="predicted"/>
<gene>
    <name evidence="1" type="ORF">Acor_50640</name>
</gene>
<dbReference type="Proteomes" id="UP000334990">
    <property type="component" value="Unassembled WGS sequence"/>
</dbReference>
<dbReference type="EMBL" id="BLAD01000063">
    <property type="protein sequence ID" value="GES02998.1"/>
    <property type="molecule type" value="Genomic_DNA"/>
</dbReference>
<protein>
    <submittedName>
        <fullName evidence="1">Uncharacterized protein</fullName>
    </submittedName>
</protein>
<dbReference type="AlphaFoldDB" id="A0A5M3W922"/>